<dbReference type="EMBL" id="BMKI01000016">
    <property type="protein sequence ID" value="GGD03801.1"/>
    <property type="molecule type" value="Genomic_DNA"/>
</dbReference>
<organism evidence="3 4">
    <name type="scientific">Enterococcus wangshanyuanii</name>
    <dbReference type="NCBI Taxonomy" id="2005703"/>
    <lineage>
        <taxon>Bacteria</taxon>
        <taxon>Bacillati</taxon>
        <taxon>Bacillota</taxon>
        <taxon>Bacilli</taxon>
        <taxon>Lactobacillales</taxon>
        <taxon>Enterococcaceae</taxon>
        <taxon>Enterococcus</taxon>
    </lineage>
</organism>
<comment type="caution">
    <text evidence="3">The sequence shown here is derived from an EMBL/GenBank/DDBJ whole genome shotgun (WGS) entry which is preliminary data.</text>
</comment>
<feature type="chain" id="PRO_5045910239" description="Lipoprotein" evidence="2">
    <location>
        <begin position="18"/>
        <end position="193"/>
    </location>
</feature>
<accession>A0ABQ1PU36</accession>
<dbReference type="RefSeq" id="WP_088270940.1">
    <property type="nucleotide sequence ID" value="NZ_BMKI01000016.1"/>
</dbReference>
<proteinExistence type="predicted"/>
<evidence type="ECO:0000256" key="1">
    <source>
        <dbReference type="SAM" id="MobiDB-lite"/>
    </source>
</evidence>
<name>A0ABQ1PU36_9ENTE</name>
<evidence type="ECO:0000313" key="3">
    <source>
        <dbReference type="EMBL" id="GGD03801.1"/>
    </source>
</evidence>
<feature type="signal peptide" evidence="2">
    <location>
        <begin position="1"/>
        <end position="17"/>
    </location>
</feature>
<gene>
    <name evidence="3" type="ORF">GCM10011573_36610</name>
</gene>
<keyword evidence="2" id="KW-0732">Signal</keyword>
<protein>
    <recommendedName>
        <fullName evidence="5">Lipoprotein</fullName>
    </recommendedName>
</protein>
<dbReference type="Proteomes" id="UP000630615">
    <property type="component" value="Unassembled WGS sequence"/>
</dbReference>
<evidence type="ECO:0000256" key="2">
    <source>
        <dbReference type="SAM" id="SignalP"/>
    </source>
</evidence>
<reference evidence="4" key="1">
    <citation type="journal article" date="2019" name="Int. J. Syst. Evol. Microbiol.">
        <title>The Global Catalogue of Microorganisms (GCM) 10K type strain sequencing project: providing services to taxonomists for standard genome sequencing and annotation.</title>
        <authorList>
            <consortium name="The Broad Institute Genomics Platform"/>
            <consortium name="The Broad Institute Genome Sequencing Center for Infectious Disease"/>
            <person name="Wu L."/>
            <person name="Ma J."/>
        </authorList>
    </citation>
    <scope>NUCLEOTIDE SEQUENCE [LARGE SCALE GENOMIC DNA]</scope>
    <source>
        <strain evidence="4">CGMCC 1.15942</strain>
    </source>
</reference>
<evidence type="ECO:0000313" key="4">
    <source>
        <dbReference type="Proteomes" id="UP000630615"/>
    </source>
</evidence>
<keyword evidence="4" id="KW-1185">Reference proteome</keyword>
<sequence>MKKVVYGVLLITIFGLAACGNGKKETSSSSKVDQLESRVKNLESSSSAEVEESKQDREEMLVNLKSETNKKIASTFLDNNLGMYNAQTDGPSEMQPVPEDNPTNRPVYSSGMSFYVEDTEDSFIVYVENYTSVEEVDAANKFLTENAVDQPLMSDNNSTFSIMYAYPRISSKSTKEKDEKDFNKYKEVFENIQ</sequence>
<dbReference type="PROSITE" id="PS51257">
    <property type="entry name" value="PROKAR_LIPOPROTEIN"/>
    <property type="match status" value="1"/>
</dbReference>
<feature type="region of interest" description="Disordered" evidence="1">
    <location>
        <begin position="22"/>
        <end position="57"/>
    </location>
</feature>
<evidence type="ECO:0008006" key="5">
    <source>
        <dbReference type="Google" id="ProtNLM"/>
    </source>
</evidence>